<dbReference type="CDD" id="cd16914">
    <property type="entry name" value="EcfT"/>
    <property type="match status" value="1"/>
</dbReference>
<evidence type="ECO:0000256" key="1">
    <source>
        <dbReference type="ARBA" id="ARBA00004141"/>
    </source>
</evidence>
<organism evidence="6 7">
    <name type="scientific">Mycoplasma nasistruthionis</name>
    <dbReference type="NCBI Taxonomy" id="353852"/>
    <lineage>
        <taxon>Bacteria</taxon>
        <taxon>Bacillati</taxon>
        <taxon>Mycoplasmatota</taxon>
        <taxon>Mollicutes</taxon>
        <taxon>Mycoplasmataceae</taxon>
        <taxon>Mycoplasma</taxon>
    </lineage>
</organism>
<protein>
    <submittedName>
        <fullName evidence="6">Energy-coupling factor transporter transmembrane protein EcfT</fullName>
    </submittedName>
</protein>
<sequence length="323" mass="37637">MKSVFGRFIPGQGFLYRVDPRLKLITLLIYIILVFMSRFFIDLVLLTSVLVVIYISTFKRVRPLLRMVKLPLFISIIILFVNIYSIKNENVAADAFRISSLNNFYAPQISEIYNTENGFWNWITTSSIIKTGPLADMSIHKAYGFSLDSVNRSINLFFRIYTMILLTTLLTNTTRPILLTKAIEDLLYPLKILFIPTHIIAMIISLALRFIPTLIDEANRIIKAQSSRGVDFKHGNMKEKINAFSTLIIPLFVSSFSKAEDLASSMETRGYDPYMHRTKYRIMKLVWRDIFICLVLLLIITFIMINFFYMKHLPLWYMYTLII</sequence>
<evidence type="ECO:0000313" key="6">
    <source>
        <dbReference type="EMBL" id="QCZ36962.1"/>
    </source>
</evidence>
<dbReference type="AlphaFoldDB" id="A0A5B7XW39"/>
<feature type="transmembrane region" description="Helical" evidence="5">
    <location>
        <begin position="67"/>
        <end position="86"/>
    </location>
</feature>
<dbReference type="EMBL" id="CP040825">
    <property type="protein sequence ID" value="QCZ36962.1"/>
    <property type="molecule type" value="Genomic_DNA"/>
</dbReference>
<dbReference type="KEGG" id="mnh:FG904_03055"/>
<keyword evidence="3 5" id="KW-1133">Transmembrane helix</keyword>
<evidence type="ECO:0000256" key="3">
    <source>
        <dbReference type="ARBA" id="ARBA00022989"/>
    </source>
</evidence>
<dbReference type="InterPro" id="IPR003339">
    <property type="entry name" value="ABC/ECF_trnsptr_transmembrane"/>
</dbReference>
<evidence type="ECO:0000313" key="7">
    <source>
        <dbReference type="Proteomes" id="UP000305457"/>
    </source>
</evidence>
<feature type="transmembrane region" description="Helical" evidence="5">
    <location>
        <begin position="285"/>
        <end position="309"/>
    </location>
</feature>
<accession>A0A5B7XW39</accession>
<evidence type="ECO:0000256" key="2">
    <source>
        <dbReference type="ARBA" id="ARBA00022692"/>
    </source>
</evidence>
<evidence type="ECO:0000256" key="5">
    <source>
        <dbReference type="SAM" id="Phobius"/>
    </source>
</evidence>
<evidence type="ECO:0000256" key="4">
    <source>
        <dbReference type="ARBA" id="ARBA00023136"/>
    </source>
</evidence>
<dbReference type="Pfam" id="PF02361">
    <property type="entry name" value="CbiQ"/>
    <property type="match status" value="1"/>
</dbReference>
<comment type="subcellular location">
    <subcellularLocation>
        <location evidence="1">Membrane</location>
        <topology evidence="1">Multi-pass membrane protein</topology>
    </subcellularLocation>
</comment>
<proteinExistence type="predicted"/>
<feature type="transmembrane region" description="Helical" evidence="5">
    <location>
        <begin position="27"/>
        <end position="55"/>
    </location>
</feature>
<feature type="transmembrane region" description="Helical" evidence="5">
    <location>
        <begin position="186"/>
        <end position="211"/>
    </location>
</feature>
<feature type="transmembrane region" description="Helical" evidence="5">
    <location>
        <begin position="156"/>
        <end position="174"/>
    </location>
</feature>
<name>A0A5B7XW39_9MOLU</name>
<dbReference type="RefSeq" id="WP_139592442.1">
    <property type="nucleotide sequence ID" value="NZ_CP040825.1"/>
</dbReference>
<dbReference type="GO" id="GO:0005886">
    <property type="term" value="C:plasma membrane"/>
    <property type="evidence" value="ECO:0007669"/>
    <property type="project" value="UniProtKB-ARBA"/>
</dbReference>
<gene>
    <name evidence="6" type="ORF">FG904_03055</name>
</gene>
<dbReference type="PANTHER" id="PTHR33514">
    <property type="entry name" value="PROTEIN ABCI12, CHLOROPLASTIC"/>
    <property type="match status" value="1"/>
</dbReference>
<dbReference type="PANTHER" id="PTHR33514:SF13">
    <property type="entry name" value="PROTEIN ABCI12, CHLOROPLASTIC"/>
    <property type="match status" value="1"/>
</dbReference>
<keyword evidence="4 5" id="KW-0472">Membrane</keyword>
<dbReference type="OrthoDB" id="8075495at2"/>
<reference evidence="6 7" key="1">
    <citation type="submission" date="2019-06" db="EMBL/GenBank/DDBJ databases">
        <title>Mycoplasma sp. 2F1A isolated from ostrich.</title>
        <authorList>
            <person name="Spergser J."/>
        </authorList>
    </citation>
    <scope>NUCLEOTIDE SEQUENCE [LARGE SCALE GENOMIC DNA]</scope>
    <source>
        <strain evidence="6 7">2F1A</strain>
    </source>
</reference>
<keyword evidence="2 5" id="KW-0812">Transmembrane</keyword>
<dbReference type="Proteomes" id="UP000305457">
    <property type="component" value="Chromosome"/>
</dbReference>